<organism evidence="2 4">
    <name type="scientific">Budvicia aquatica</name>
    <dbReference type="NCBI Taxonomy" id="82979"/>
    <lineage>
        <taxon>Bacteria</taxon>
        <taxon>Pseudomonadati</taxon>
        <taxon>Pseudomonadota</taxon>
        <taxon>Gammaproteobacteria</taxon>
        <taxon>Enterobacterales</taxon>
        <taxon>Budviciaceae</taxon>
        <taxon>Budvicia</taxon>
    </lineage>
</organism>
<reference evidence="3 5" key="3">
    <citation type="submission" date="2019-03" db="EMBL/GenBank/DDBJ databases">
        <authorList>
            <consortium name="Pathogen Informatics"/>
        </authorList>
    </citation>
    <scope>NUCLEOTIDE SEQUENCE [LARGE SCALE GENOMIC DNA]</scope>
    <source>
        <strain evidence="3 5">NCTC12282</strain>
    </source>
</reference>
<keyword evidence="1" id="KW-0472">Membrane</keyword>
<evidence type="ECO:0000313" key="2">
    <source>
        <dbReference type="EMBL" id="PHI31566.1"/>
    </source>
</evidence>
<dbReference type="RefSeq" id="WP_029095776.1">
    <property type="nucleotide sequence ID" value="NZ_CAADJA010000002.1"/>
</dbReference>
<reference evidence="4" key="1">
    <citation type="submission" date="2017-09" db="EMBL/GenBank/DDBJ databases">
        <title>FDA dAtabase for Regulatory Grade micrObial Sequences (FDA-ARGOS): Supporting development and validation of Infectious Disease Dx tests.</title>
        <authorList>
            <person name="Minogue T."/>
            <person name="Wolcott M."/>
            <person name="Wasieloski L."/>
            <person name="Aguilar W."/>
            <person name="Moore D."/>
            <person name="Tallon L."/>
            <person name="Sadzewicz L."/>
            <person name="Ott S."/>
            <person name="Zhao X."/>
            <person name="Nagaraj S."/>
            <person name="Vavikolanu K."/>
            <person name="Aluvathingal J."/>
            <person name="Nadendla S."/>
            <person name="Sichtig H."/>
        </authorList>
    </citation>
    <scope>NUCLEOTIDE SEQUENCE [LARGE SCALE GENOMIC DNA]</scope>
    <source>
        <strain evidence="4">FDAARGOS_387</strain>
    </source>
</reference>
<evidence type="ECO:0000313" key="4">
    <source>
        <dbReference type="Proteomes" id="UP000224974"/>
    </source>
</evidence>
<name>A0A2C6DK06_9GAMM</name>
<reference evidence="2" key="2">
    <citation type="submission" date="2017-09" db="EMBL/GenBank/DDBJ databases">
        <title>FDA dAtabase for Regulatory Grade micrObial Sequences (FDA-ARGOS): Supporting development and validation of Infectious Disease Dx tests.</title>
        <authorList>
            <person name="Minogue T."/>
            <person name="Wolcott M."/>
            <person name="Wasieloski L."/>
            <person name="Aguilar W."/>
            <person name="Moore D."/>
            <person name="Tallon L.J."/>
            <person name="Sadzewicz L."/>
            <person name="Ott S."/>
            <person name="Zhao X."/>
            <person name="Nagaraj S."/>
            <person name="Vavikolanu K."/>
            <person name="Aluvathingal J."/>
            <person name="Nadendla S."/>
            <person name="Sichtig H."/>
        </authorList>
    </citation>
    <scope>NUCLEOTIDE SEQUENCE</scope>
    <source>
        <strain evidence="2">FDAARGOS_387</strain>
    </source>
</reference>
<proteinExistence type="predicted"/>
<dbReference type="Proteomes" id="UP000224974">
    <property type="component" value="Unassembled WGS sequence"/>
</dbReference>
<keyword evidence="1" id="KW-1133">Transmembrane helix</keyword>
<dbReference type="AlphaFoldDB" id="A0A2C6DK06"/>
<dbReference type="Proteomes" id="UP000373449">
    <property type="component" value="Unassembled WGS sequence"/>
</dbReference>
<sequence length="134" mass="15151">MVVKSEPISQAWHTLLAEINQSVDYHRSKVTYLCWVDRVCVVIFLIFLVLCGVWGFIYGLDQRLMAVFFAVSVGAFIVARRLSRQVRRHIDGLDQLILLQTWASGTQMTADNLTYLSQQCQRIGGKEPATTSNG</sequence>
<gene>
    <name evidence="2" type="ORF">CRN84_20610</name>
    <name evidence="3" type="ORF">NCTC12282_05652</name>
</gene>
<keyword evidence="4" id="KW-1185">Reference proteome</keyword>
<evidence type="ECO:0000256" key="1">
    <source>
        <dbReference type="SAM" id="Phobius"/>
    </source>
</evidence>
<feature type="transmembrane region" description="Helical" evidence="1">
    <location>
        <begin position="35"/>
        <end position="57"/>
    </location>
</feature>
<evidence type="ECO:0000313" key="5">
    <source>
        <dbReference type="Proteomes" id="UP000373449"/>
    </source>
</evidence>
<protein>
    <submittedName>
        <fullName evidence="2">Uncharacterized protein</fullName>
    </submittedName>
</protein>
<dbReference type="EMBL" id="PDDX01000001">
    <property type="protein sequence ID" value="PHI31566.1"/>
    <property type="molecule type" value="Genomic_DNA"/>
</dbReference>
<evidence type="ECO:0000313" key="3">
    <source>
        <dbReference type="EMBL" id="VFS52080.1"/>
    </source>
</evidence>
<dbReference type="EMBL" id="CAADJA010000002">
    <property type="protein sequence ID" value="VFS52080.1"/>
    <property type="molecule type" value="Genomic_DNA"/>
</dbReference>
<feature type="transmembrane region" description="Helical" evidence="1">
    <location>
        <begin position="63"/>
        <end position="79"/>
    </location>
</feature>
<accession>A0A2C6DK06</accession>
<keyword evidence="1" id="KW-0812">Transmembrane</keyword>